<organism evidence="2 3">
    <name type="scientific">Hymenolepis diminuta</name>
    <name type="common">Rat tapeworm</name>
    <dbReference type="NCBI Taxonomy" id="6216"/>
    <lineage>
        <taxon>Eukaryota</taxon>
        <taxon>Metazoa</taxon>
        <taxon>Spiralia</taxon>
        <taxon>Lophotrochozoa</taxon>
        <taxon>Platyhelminthes</taxon>
        <taxon>Cestoda</taxon>
        <taxon>Eucestoda</taxon>
        <taxon>Cyclophyllidea</taxon>
        <taxon>Hymenolepididae</taxon>
        <taxon>Hymenolepis</taxon>
    </lineage>
</organism>
<evidence type="ECO:0000313" key="2">
    <source>
        <dbReference type="EMBL" id="VUZ52980.1"/>
    </source>
</evidence>
<protein>
    <submittedName>
        <fullName evidence="2">Uncharacterized protein</fullName>
    </submittedName>
</protein>
<evidence type="ECO:0000256" key="1">
    <source>
        <dbReference type="SAM" id="MobiDB-lite"/>
    </source>
</evidence>
<proteinExistence type="predicted"/>
<dbReference type="EMBL" id="CABIJS010000543">
    <property type="protein sequence ID" value="VUZ52980.1"/>
    <property type="molecule type" value="Genomic_DNA"/>
</dbReference>
<reference evidence="2 3" key="1">
    <citation type="submission" date="2019-07" db="EMBL/GenBank/DDBJ databases">
        <authorList>
            <person name="Jastrzebski P J."/>
            <person name="Paukszto L."/>
            <person name="Jastrzebski P J."/>
        </authorList>
    </citation>
    <scope>NUCLEOTIDE SEQUENCE [LARGE SCALE GENOMIC DNA]</scope>
    <source>
        <strain evidence="2 3">WMS-il1</strain>
    </source>
</reference>
<feature type="compositionally biased region" description="Basic and acidic residues" evidence="1">
    <location>
        <begin position="82"/>
        <end position="93"/>
    </location>
</feature>
<keyword evidence="3" id="KW-1185">Reference proteome</keyword>
<evidence type="ECO:0000313" key="3">
    <source>
        <dbReference type="Proteomes" id="UP000321570"/>
    </source>
</evidence>
<feature type="region of interest" description="Disordered" evidence="1">
    <location>
        <begin position="80"/>
        <end position="111"/>
    </location>
</feature>
<feature type="compositionally biased region" description="Polar residues" evidence="1">
    <location>
        <begin position="94"/>
        <end position="105"/>
    </location>
</feature>
<dbReference type="AlphaFoldDB" id="A0A564Z0L7"/>
<sequence length="111" mass="12861">MNLDRNCNSGMNQQLIGVHSHVNRIERISNENVLQNVSSHCKSLDEQWLCSELQFTQFHPFKSHICDLCGKRGIRKQCQMKTESRKFKPEKSPKFQSVNSTNKVNGANKRK</sequence>
<dbReference type="Proteomes" id="UP000321570">
    <property type="component" value="Unassembled WGS sequence"/>
</dbReference>
<name>A0A564Z0L7_HYMDI</name>
<gene>
    <name evidence="2" type="ORF">WMSIL1_LOCUS11393</name>
</gene>
<accession>A0A564Z0L7</accession>